<dbReference type="AlphaFoldDB" id="A0ABD5IUC7"/>
<dbReference type="Proteomes" id="UP001339962">
    <property type="component" value="Unassembled WGS sequence"/>
</dbReference>
<sequence length="70" mass="8146">MANEFGQLHKRNGKQGKRRLFIRCQIKWIHLFLYCHQTVKMEKGKQVVCPHDKGRSNNAFGAVVADFVKC</sequence>
<reference evidence="1 2" key="1">
    <citation type="submission" date="2023-03" db="EMBL/GenBank/DDBJ databases">
        <title>Bacillus Genome Sequencing.</title>
        <authorList>
            <person name="Dunlap C."/>
        </authorList>
    </citation>
    <scope>NUCLEOTIDE SEQUENCE [LARGE SCALE GENOMIC DNA]</scope>
    <source>
        <strain evidence="1 2">NRS-38</strain>
    </source>
</reference>
<evidence type="ECO:0000313" key="2">
    <source>
        <dbReference type="Proteomes" id="UP001339962"/>
    </source>
</evidence>
<dbReference type="EMBL" id="JARTLI010000006">
    <property type="protein sequence ID" value="MED5051478.1"/>
    <property type="molecule type" value="Genomic_DNA"/>
</dbReference>
<protein>
    <submittedName>
        <fullName evidence="1">Uncharacterized protein</fullName>
    </submittedName>
</protein>
<proteinExistence type="predicted"/>
<comment type="caution">
    <text evidence="1">The sequence shown here is derived from an EMBL/GenBank/DDBJ whole genome shotgun (WGS) entry which is preliminary data.</text>
</comment>
<name>A0ABD5IUC7_9BACL</name>
<dbReference type="RefSeq" id="WP_328217688.1">
    <property type="nucleotide sequence ID" value="NZ_JARTLI010000006.1"/>
</dbReference>
<accession>A0ABD5IUC7</accession>
<organism evidence="1 2">
    <name type="scientific">Anoxybacteroides rupiense</name>
    <dbReference type="NCBI Taxonomy" id="311460"/>
    <lineage>
        <taxon>Bacteria</taxon>
        <taxon>Bacillati</taxon>
        <taxon>Bacillota</taxon>
        <taxon>Bacilli</taxon>
        <taxon>Bacillales</taxon>
        <taxon>Anoxybacillaceae</taxon>
        <taxon>Anoxybacteroides</taxon>
    </lineage>
</organism>
<gene>
    <name evidence="1" type="ORF">P9850_06330</name>
</gene>
<evidence type="ECO:0000313" key="1">
    <source>
        <dbReference type="EMBL" id="MED5051478.1"/>
    </source>
</evidence>